<accession>A0A103YC08</accession>
<dbReference type="Gramene" id="KVI06291">
    <property type="protein sequence ID" value="KVI06291"/>
    <property type="gene ID" value="Ccrd_015367"/>
</dbReference>
<evidence type="ECO:0000313" key="2">
    <source>
        <dbReference type="EMBL" id="KVI06291.1"/>
    </source>
</evidence>
<reference evidence="2 3" key="1">
    <citation type="journal article" date="2016" name="Sci. Rep.">
        <title>The genome sequence of the outbreeding globe artichoke constructed de novo incorporating a phase-aware low-pass sequencing strategy of F1 progeny.</title>
        <authorList>
            <person name="Scaglione D."/>
            <person name="Reyes-Chin-Wo S."/>
            <person name="Acquadro A."/>
            <person name="Froenicke L."/>
            <person name="Portis E."/>
            <person name="Beitel C."/>
            <person name="Tirone M."/>
            <person name="Mauro R."/>
            <person name="Lo Monaco A."/>
            <person name="Mauromicale G."/>
            <person name="Faccioli P."/>
            <person name="Cattivelli L."/>
            <person name="Rieseberg L."/>
            <person name="Michelmore R."/>
            <person name="Lanteri S."/>
        </authorList>
    </citation>
    <scope>NUCLEOTIDE SEQUENCE [LARGE SCALE GENOMIC DNA]</scope>
    <source>
        <strain evidence="2">2C</strain>
    </source>
</reference>
<feature type="transmembrane region" description="Helical" evidence="1">
    <location>
        <begin position="12"/>
        <end position="29"/>
    </location>
</feature>
<evidence type="ECO:0000256" key="1">
    <source>
        <dbReference type="SAM" id="Phobius"/>
    </source>
</evidence>
<dbReference type="Proteomes" id="UP000243975">
    <property type="component" value="Unassembled WGS sequence"/>
</dbReference>
<name>A0A103YC08_CYNCS</name>
<keyword evidence="1" id="KW-0472">Membrane</keyword>
<keyword evidence="3" id="KW-1185">Reference proteome</keyword>
<keyword evidence="1" id="KW-1133">Transmembrane helix</keyword>
<sequence>MVARSDSVRWTTSFIMSAAILEFLLWTILSHLDALVTNYGDKDFAAVVEECHRVSPDVKIRVVLFPVVSLKTISLVSSADSLVDFLVSSSLQDPMVANMSQKERNNV</sequence>
<proteinExistence type="predicted"/>
<organism evidence="2 3">
    <name type="scientific">Cynara cardunculus var. scolymus</name>
    <name type="common">Globe artichoke</name>
    <name type="synonym">Cynara scolymus</name>
    <dbReference type="NCBI Taxonomy" id="59895"/>
    <lineage>
        <taxon>Eukaryota</taxon>
        <taxon>Viridiplantae</taxon>
        <taxon>Streptophyta</taxon>
        <taxon>Embryophyta</taxon>
        <taxon>Tracheophyta</taxon>
        <taxon>Spermatophyta</taxon>
        <taxon>Magnoliopsida</taxon>
        <taxon>eudicotyledons</taxon>
        <taxon>Gunneridae</taxon>
        <taxon>Pentapetalae</taxon>
        <taxon>asterids</taxon>
        <taxon>campanulids</taxon>
        <taxon>Asterales</taxon>
        <taxon>Asteraceae</taxon>
        <taxon>Carduoideae</taxon>
        <taxon>Cardueae</taxon>
        <taxon>Carduinae</taxon>
        <taxon>Cynara</taxon>
    </lineage>
</organism>
<gene>
    <name evidence="2" type="ORF">Ccrd_015367</name>
</gene>
<dbReference type="EMBL" id="LEKV01001840">
    <property type="protein sequence ID" value="KVI06291.1"/>
    <property type="molecule type" value="Genomic_DNA"/>
</dbReference>
<protein>
    <submittedName>
        <fullName evidence="2">Uncharacterized protein</fullName>
    </submittedName>
</protein>
<dbReference type="AlphaFoldDB" id="A0A103YC08"/>
<keyword evidence="1" id="KW-0812">Transmembrane</keyword>
<comment type="caution">
    <text evidence="2">The sequence shown here is derived from an EMBL/GenBank/DDBJ whole genome shotgun (WGS) entry which is preliminary data.</text>
</comment>
<evidence type="ECO:0000313" key="3">
    <source>
        <dbReference type="Proteomes" id="UP000243975"/>
    </source>
</evidence>